<keyword evidence="1" id="KW-0472">Membrane</keyword>
<proteinExistence type="predicted"/>
<keyword evidence="1" id="KW-1133">Transmembrane helix</keyword>
<protein>
    <submittedName>
        <fullName evidence="2">Uncharacterized protein</fullName>
    </submittedName>
</protein>
<comment type="caution">
    <text evidence="2">The sequence shown here is derived from an EMBL/GenBank/DDBJ whole genome shotgun (WGS) entry which is preliminary data.</text>
</comment>
<organism evidence="2 3">
    <name type="scientific">Ficus carica</name>
    <name type="common">Common fig</name>
    <dbReference type="NCBI Taxonomy" id="3494"/>
    <lineage>
        <taxon>Eukaryota</taxon>
        <taxon>Viridiplantae</taxon>
        <taxon>Streptophyta</taxon>
        <taxon>Embryophyta</taxon>
        <taxon>Tracheophyta</taxon>
        <taxon>Spermatophyta</taxon>
        <taxon>Magnoliopsida</taxon>
        <taxon>eudicotyledons</taxon>
        <taxon>Gunneridae</taxon>
        <taxon>Pentapetalae</taxon>
        <taxon>rosids</taxon>
        <taxon>fabids</taxon>
        <taxon>Rosales</taxon>
        <taxon>Moraceae</taxon>
        <taxon>Ficeae</taxon>
        <taxon>Ficus</taxon>
    </lineage>
</organism>
<evidence type="ECO:0000256" key="1">
    <source>
        <dbReference type="SAM" id="Phobius"/>
    </source>
</evidence>
<keyword evidence="3" id="KW-1185">Reference proteome</keyword>
<evidence type="ECO:0000313" key="2">
    <source>
        <dbReference type="EMBL" id="GMN33046.1"/>
    </source>
</evidence>
<keyword evidence="1" id="KW-0812">Transmembrane</keyword>
<evidence type="ECO:0000313" key="3">
    <source>
        <dbReference type="Proteomes" id="UP001187192"/>
    </source>
</evidence>
<accession>A0AA87ZVZ0</accession>
<feature type="transmembrane region" description="Helical" evidence="1">
    <location>
        <begin position="190"/>
        <end position="210"/>
    </location>
</feature>
<reference evidence="2" key="1">
    <citation type="submission" date="2023-07" db="EMBL/GenBank/DDBJ databases">
        <title>draft genome sequence of fig (Ficus carica).</title>
        <authorList>
            <person name="Takahashi T."/>
            <person name="Nishimura K."/>
        </authorList>
    </citation>
    <scope>NUCLEOTIDE SEQUENCE</scope>
</reference>
<sequence>MEERNRLRWQRRSPVFRWRRARCVLAAMKFGGHRVRDCLIGAPSNNLTTNNPLQQPTHHTFHLRLRPGRDRDGGRDEITKDAVARIATVAGTKPRLSRTRITTVAETKLRLSRDENREVARPPHTVDAISSSASPRRGRHPKIAFHTLSPPSGASPHPVPIGIARRLPIALVAVGDLLFATLIADSRSHLLFTVVGYCGLWAMGLAEVIFRPF</sequence>
<dbReference type="EMBL" id="BTGU01000004">
    <property type="protein sequence ID" value="GMN33046.1"/>
    <property type="molecule type" value="Genomic_DNA"/>
</dbReference>
<name>A0AA87ZVZ0_FICCA</name>
<dbReference type="Proteomes" id="UP001187192">
    <property type="component" value="Unassembled WGS sequence"/>
</dbReference>
<gene>
    <name evidence="2" type="ORF">TIFTF001_003938</name>
</gene>
<dbReference type="AlphaFoldDB" id="A0AA87ZVZ0"/>